<dbReference type="Proteomes" id="UP000054495">
    <property type="component" value="Unassembled WGS sequence"/>
</dbReference>
<evidence type="ECO:0000256" key="14">
    <source>
        <dbReference type="ARBA" id="ARBA00036634"/>
    </source>
</evidence>
<keyword evidence="3 15" id="KW-0813">Transport</keyword>
<evidence type="ECO:0000256" key="4">
    <source>
        <dbReference type="ARBA" id="ARBA00022568"/>
    </source>
</evidence>
<evidence type="ECO:0000256" key="10">
    <source>
        <dbReference type="ARBA" id="ARBA00023065"/>
    </source>
</evidence>
<accession>A0A0D6LMR3</accession>
<comment type="function">
    <text evidence="15">Mitochondrial inner membrane calcium uniporter that mediates calcium uptake into mitochondria. Mitochondrial calcium homeostasis plays key roles in cellular physiology and regulates cell bioenergetics, cytoplasmic calcium signals and activation of cell death pathways.</text>
</comment>
<protein>
    <recommendedName>
        <fullName evidence="15">Calcium uniporter protein</fullName>
    </recommendedName>
</protein>
<evidence type="ECO:0000256" key="16">
    <source>
        <dbReference type="SAM" id="Coils"/>
    </source>
</evidence>
<keyword evidence="12 15" id="KW-0472">Membrane</keyword>
<dbReference type="PANTHER" id="PTHR13462:SF10">
    <property type="entry name" value="CALCIUM UNIPORTER PROTEIN, MITOCHONDRIAL"/>
    <property type="match status" value="1"/>
</dbReference>
<evidence type="ECO:0000259" key="17">
    <source>
        <dbReference type="Pfam" id="PF04678"/>
    </source>
</evidence>
<dbReference type="GO" id="GO:0005262">
    <property type="term" value="F:calcium channel activity"/>
    <property type="evidence" value="ECO:0007669"/>
    <property type="project" value="UniProtKB-UniRule"/>
</dbReference>
<evidence type="ECO:0000256" key="1">
    <source>
        <dbReference type="ARBA" id="ARBA00004448"/>
    </source>
</evidence>
<keyword evidence="7 15" id="KW-0999">Mitochondrion inner membrane</keyword>
<evidence type="ECO:0000256" key="15">
    <source>
        <dbReference type="RuleBase" id="RU367035"/>
    </source>
</evidence>
<dbReference type="AlphaFoldDB" id="A0A0D6LMR3"/>
<keyword evidence="11 15" id="KW-0496">Mitochondrion</keyword>
<sequence>MKRAGFLCVRRLQLLDAHQPCRGPFAGLLTRAPRHRTLRFYCTTPSSSSLPAAHSTITVRFERGLPLLNVTLPSRNEACQFSLRPLTDNVGNFCEQLQREDRGLDFVALYTNGTVTTILVVKITDGVRIATSTSIEHLLLFGEFRLRLNDRYYDVVVTSEKIEDELGSDRMRQIDDLRATIASLHASLCVDEYKVGREKRLMQQLERAETELRPLQEKKLQIEKDCEAHAERVMWAGFAAMGIQTGLFARLTWWEYSWDIMEPVTYFATYATVVATFGYYLYTRQSFEYPAARQRVFTKQFYKRAQKEGFDIDKYNALVTEISGVSPTEHLISVVTNETFTPSQYTSPPLELIVEEVRRQLERIRDPLFQHLPVSYLTRLEDGVAGENKSRTKHSPDGG</sequence>
<keyword evidence="4 15" id="KW-0109">Calcium transport</keyword>
<dbReference type="Pfam" id="PF04678">
    <property type="entry name" value="MCU"/>
    <property type="match status" value="1"/>
</dbReference>
<dbReference type="PANTHER" id="PTHR13462">
    <property type="entry name" value="CALCIUM UNIPORTER PROTEIN, MITOCHONDRIAL"/>
    <property type="match status" value="1"/>
</dbReference>
<keyword evidence="10 15" id="KW-0406">Ion transport</keyword>
<reference evidence="18 19" key="1">
    <citation type="submission" date="2013-05" db="EMBL/GenBank/DDBJ databases">
        <title>Draft genome of the parasitic nematode Anyclostoma ceylanicum.</title>
        <authorList>
            <person name="Mitreva M."/>
        </authorList>
    </citation>
    <scope>NUCLEOTIDE SEQUENCE [LARGE SCALE GENOMIC DNA]</scope>
</reference>
<feature type="transmembrane region" description="Helical" evidence="15">
    <location>
        <begin position="264"/>
        <end position="282"/>
    </location>
</feature>
<proteinExistence type="inferred from homology"/>
<feature type="coiled-coil region" evidence="16">
    <location>
        <begin position="198"/>
        <end position="225"/>
    </location>
</feature>
<evidence type="ECO:0000313" key="19">
    <source>
        <dbReference type="Proteomes" id="UP000054495"/>
    </source>
</evidence>
<evidence type="ECO:0000256" key="5">
    <source>
        <dbReference type="ARBA" id="ARBA00022673"/>
    </source>
</evidence>
<name>A0A0D6LMR3_9BILA</name>
<evidence type="ECO:0000313" key="18">
    <source>
        <dbReference type="EMBL" id="EPB73159.1"/>
    </source>
</evidence>
<dbReference type="GO" id="GO:0051560">
    <property type="term" value="P:mitochondrial calcium ion homeostasis"/>
    <property type="evidence" value="ECO:0007669"/>
    <property type="project" value="UniProtKB-UniRule"/>
</dbReference>
<dbReference type="GO" id="GO:0015292">
    <property type="term" value="F:uniporter activity"/>
    <property type="evidence" value="ECO:0007669"/>
    <property type="project" value="UniProtKB-UniRule"/>
</dbReference>
<organism evidence="18 19">
    <name type="scientific">Ancylostoma ceylanicum</name>
    <dbReference type="NCBI Taxonomy" id="53326"/>
    <lineage>
        <taxon>Eukaryota</taxon>
        <taxon>Metazoa</taxon>
        <taxon>Ecdysozoa</taxon>
        <taxon>Nematoda</taxon>
        <taxon>Chromadorea</taxon>
        <taxon>Rhabditida</taxon>
        <taxon>Rhabditina</taxon>
        <taxon>Rhabditomorpha</taxon>
        <taxon>Strongyloidea</taxon>
        <taxon>Ancylostomatidae</taxon>
        <taxon>Ancylostomatinae</taxon>
        <taxon>Ancylostoma</taxon>
    </lineage>
</organism>
<evidence type="ECO:0000256" key="6">
    <source>
        <dbReference type="ARBA" id="ARBA00022692"/>
    </source>
</evidence>
<comment type="similarity">
    <text evidence="2 15">Belongs to the MCU (TC 1.A.77) family.</text>
</comment>
<gene>
    <name evidence="18" type="ORF">ANCCEY_07752</name>
</gene>
<keyword evidence="8 15" id="KW-0106">Calcium</keyword>
<comment type="domain">
    <text evidence="15">The selectivity filter, in which calcium ions are arranged in single file, is composed of two acidic rings separated by one helical turn along the central axis of the channel pore.</text>
</comment>
<dbReference type="GO" id="GO:0036444">
    <property type="term" value="P:calcium import into the mitochondrion"/>
    <property type="evidence" value="ECO:0007669"/>
    <property type="project" value="UniProtKB-ARBA"/>
</dbReference>
<keyword evidence="19" id="KW-1185">Reference proteome</keyword>
<evidence type="ECO:0000256" key="2">
    <source>
        <dbReference type="ARBA" id="ARBA00005653"/>
    </source>
</evidence>
<evidence type="ECO:0000256" key="8">
    <source>
        <dbReference type="ARBA" id="ARBA00022837"/>
    </source>
</evidence>
<dbReference type="InterPro" id="IPR039055">
    <property type="entry name" value="MCU_fam"/>
</dbReference>
<comment type="subcellular location">
    <subcellularLocation>
        <location evidence="1 15">Mitochondrion inner membrane</location>
        <topology evidence="1 15">Multi-pass membrane protein</topology>
    </subcellularLocation>
</comment>
<evidence type="ECO:0000256" key="13">
    <source>
        <dbReference type="ARBA" id="ARBA00023303"/>
    </source>
</evidence>
<evidence type="ECO:0000256" key="3">
    <source>
        <dbReference type="ARBA" id="ARBA00022448"/>
    </source>
</evidence>
<evidence type="ECO:0000256" key="12">
    <source>
        <dbReference type="ARBA" id="ARBA00023136"/>
    </source>
</evidence>
<keyword evidence="16" id="KW-0175">Coiled coil</keyword>
<keyword evidence="9 15" id="KW-1133">Transmembrane helix</keyword>
<evidence type="ECO:0000256" key="9">
    <source>
        <dbReference type="ARBA" id="ARBA00022989"/>
    </source>
</evidence>
<dbReference type="GO" id="GO:1990246">
    <property type="term" value="C:uniplex complex"/>
    <property type="evidence" value="ECO:0007669"/>
    <property type="project" value="TreeGrafter"/>
</dbReference>
<feature type="transmembrane region" description="Helical" evidence="15">
    <location>
        <begin position="233"/>
        <end position="252"/>
    </location>
</feature>
<keyword evidence="6 15" id="KW-0812">Transmembrane</keyword>
<dbReference type="InterPro" id="IPR006769">
    <property type="entry name" value="MCU_C"/>
</dbReference>
<dbReference type="EMBL" id="KE125003">
    <property type="protein sequence ID" value="EPB73159.1"/>
    <property type="molecule type" value="Genomic_DNA"/>
</dbReference>
<evidence type="ECO:0000256" key="11">
    <source>
        <dbReference type="ARBA" id="ARBA00023128"/>
    </source>
</evidence>
<comment type="catalytic activity">
    <reaction evidence="14">
        <text>Ca(2+)(in) = Ca(2+)(out)</text>
        <dbReference type="Rhea" id="RHEA:29671"/>
        <dbReference type="ChEBI" id="CHEBI:29108"/>
    </reaction>
</comment>
<evidence type="ECO:0000256" key="7">
    <source>
        <dbReference type="ARBA" id="ARBA00022792"/>
    </source>
</evidence>
<feature type="domain" description="Calcium uniporter protein C-terminal" evidence="17">
    <location>
        <begin position="122"/>
        <end position="318"/>
    </location>
</feature>
<keyword evidence="13 15" id="KW-0407">Ion channel</keyword>
<keyword evidence="5 15" id="KW-0107">Calcium channel</keyword>